<evidence type="ECO:0000313" key="1">
    <source>
        <dbReference type="Proteomes" id="UP000265300"/>
    </source>
</evidence>
<dbReference type="InParanoid" id="A0A340WX11"/>
<dbReference type="RefSeq" id="XP_007451614.1">
    <property type="nucleotide sequence ID" value="XM_007451552.1"/>
</dbReference>
<reference evidence="2" key="1">
    <citation type="submission" date="2025-08" db="UniProtKB">
        <authorList>
            <consortium name="RefSeq"/>
        </authorList>
    </citation>
    <scope>IDENTIFICATION</scope>
</reference>
<protein>
    <submittedName>
        <fullName evidence="2">Uncharacterized protein</fullName>
    </submittedName>
</protein>
<gene>
    <name evidence="2" type="primary">LOC103082829</name>
</gene>
<organism evidence="1 2">
    <name type="scientific">Lipotes vexillifer</name>
    <name type="common">Yangtze river dolphin</name>
    <dbReference type="NCBI Taxonomy" id="118797"/>
    <lineage>
        <taxon>Eukaryota</taxon>
        <taxon>Metazoa</taxon>
        <taxon>Chordata</taxon>
        <taxon>Craniata</taxon>
        <taxon>Vertebrata</taxon>
        <taxon>Euteleostomi</taxon>
        <taxon>Mammalia</taxon>
        <taxon>Eutheria</taxon>
        <taxon>Laurasiatheria</taxon>
        <taxon>Artiodactyla</taxon>
        <taxon>Whippomorpha</taxon>
        <taxon>Cetacea</taxon>
        <taxon>Odontoceti</taxon>
        <taxon>Lipotidae</taxon>
        <taxon>Lipotes</taxon>
    </lineage>
</organism>
<dbReference type="KEGG" id="lve:103082829"/>
<keyword evidence="1" id="KW-1185">Reference proteome</keyword>
<accession>A0A340WX11</accession>
<dbReference type="GeneID" id="103082829"/>
<evidence type="ECO:0000313" key="2">
    <source>
        <dbReference type="RefSeq" id="XP_007451614.1"/>
    </source>
</evidence>
<name>A0A340WX11_LIPVE</name>
<proteinExistence type="predicted"/>
<sequence length="83" mass="9303">MVEDWVFTGIQLWNLRTKAHFSCELELEVFLDINLVSQINEGTKVMASLGHMRWRLLCQVFSVDEEEGGGVRSAVSSSGSSHC</sequence>
<dbReference type="AlphaFoldDB" id="A0A340WX11"/>
<dbReference type="Proteomes" id="UP000265300">
    <property type="component" value="Unplaced"/>
</dbReference>